<reference evidence="3" key="1">
    <citation type="journal article" date="2023" name="Genome Biol. Evol.">
        <title>Long-read-based Genome Assembly of Drosophila gunungcola Reveals Fewer Chemosensory Genes in Flower-breeding Species.</title>
        <authorList>
            <person name="Negi A."/>
            <person name="Liao B.Y."/>
            <person name="Yeh S.D."/>
        </authorList>
    </citation>
    <scope>NUCLEOTIDE SEQUENCE</scope>
    <source>
        <strain evidence="3">Sukarami</strain>
    </source>
</reference>
<feature type="compositionally biased region" description="Basic residues" evidence="1">
    <location>
        <begin position="56"/>
        <end position="75"/>
    </location>
</feature>
<organism evidence="3 4">
    <name type="scientific">Drosophila gunungcola</name>
    <name type="common">fruit fly</name>
    <dbReference type="NCBI Taxonomy" id="103775"/>
    <lineage>
        <taxon>Eukaryota</taxon>
        <taxon>Metazoa</taxon>
        <taxon>Ecdysozoa</taxon>
        <taxon>Arthropoda</taxon>
        <taxon>Hexapoda</taxon>
        <taxon>Insecta</taxon>
        <taxon>Pterygota</taxon>
        <taxon>Neoptera</taxon>
        <taxon>Endopterygota</taxon>
        <taxon>Diptera</taxon>
        <taxon>Brachycera</taxon>
        <taxon>Muscomorpha</taxon>
        <taxon>Ephydroidea</taxon>
        <taxon>Drosophilidae</taxon>
        <taxon>Drosophila</taxon>
        <taxon>Sophophora</taxon>
    </lineage>
</organism>
<evidence type="ECO:0008006" key="5">
    <source>
        <dbReference type="Google" id="ProtNLM"/>
    </source>
</evidence>
<feature type="signal peptide" evidence="2">
    <location>
        <begin position="1"/>
        <end position="21"/>
    </location>
</feature>
<feature type="region of interest" description="Disordered" evidence="1">
    <location>
        <begin position="46"/>
        <end position="75"/>
    </location>
</feature>
<accession>A0A9P9YZE5</accession>
<evidence type="ECO:0000313" key="3">
    <source>
        <dbReference type="EMBL" id="KAI8045494.1"/>
    </source>
</evidence>
<dbReference type="AlphaFoldDB" id="A0A9P9YZE5"/>
<gene>
    <name evidence="3" type="ORF">M5D96_001676</name>
</gene>
<sequence length="75" mass="8524">MSLRCVYVGVLHVYGCLCVRAKVVDVRPKEVVAGAKKSLKICGRESRHMCNSSRSSKSKQQRQQQHKLPQHPQHL</sequence>
<comment type="caution">
    <text evidence="3">The sequence shown here is derived from an EMBL/GenBank/DDBJ whole genome shotgun (WGS) entry which is preliminary data.</text>
</comment>
<feature type="chain" id="PRO_5040233050" description="Secreted protein" evidence="2">
    <location>
        <begin position="22"/>
        <end position="75"/>
    </location>
</feature>
<keyword evidence="4" id="KW-1185">Reference proteome</keyword>
<name>A0A9P9YZE5_9MUSC</name>
<proteinExistence type="predicted"/>
<evidence type="ECO:0000256" key="1">
    <source>
        <dbReference type="SAM" id="MobiDB-lite"/>
    </source>
</evidence>
<dbReference type="EMBL" id="JAMKOV010000001">
    <property type="protein sequence ID" value="KAI8045494.1"/>
    <property type="molecule type" value="Genomic_DNA"/>
</dbReference>
<evidence type="ECO:0000313" key="4">
    <source>
        <dbReference type="Proteomes" id="UP001059596"/>
    </source>
</evidence>
<protein>
    <recommendedName>
        <fullName evidence="5">Secreted protein</fullName>
    </recommendedName>
</protein>
<keyword evidence="2" id="KW-0732">Signal</keyword>
<dbReference type="Proteomes" id="UP001059596">
    <property type="component" value="Chromosome 3R"/>
</dbReference>
<evidence type="ECO:0000256" key="2">
    <source>
        <dbReference type="SAM" id="SignalP"/>
    </source>
</evidence>